<dbReference type="InterPro" id="IPR049174">
    <property type="entry name" value="Beta-AFase-like"/>
</dbReference>
<evidence type="ECO:0000313" key="4">
    <source>
        <dbReference type="EMBL" id="MFC7140561.1"/>
    </source>
</evidence>
<protein>
    <submittedName>
        <fullName evidence="4">Glycoside hydrolase family 127 protein</fullName>
    </submittedName>
</protein>
<dbReference type="AlphaFoldDB" id="A0ABD5Y4G9"/>
<dbReference type="Pfam" id="PF20737">
    <property type="entry name" value="Glyco_hydro127C"/>
    <property type="match status" value="1"/>
</dbReference>
<evidence type="ECO:0000313" key="5">
    <source>
        <dbReference type="Proteomes" id="UP001596432"/>
    </source>
</evidence>
<feature type="domain" description="Non-reducing end beta-L-arabinofuranosidase-like GH127 middle" evidence="2">
    <location>
        <begin position="430"/>
        <end position="519"/>
    </location>
</feature>
<keyword evidence="4" id="KW-0378">Hydrolase</keyword>
<evidence type="ECO:0000259" key="1">
    <source>
        <dbReference type="Pfam" id="PF07944"/>
    </source>
</evidence>
<dbReference type="Pfam" id="PF07944">
    <property type="entry name" value="Beta-AFase-like_GH127_cat"/>
    <property type="match status" value="1"/>
</dbReference>
<dbReference type="EMBL" id="JBHTAS010000001">
    <property type="protein sequence ID" value="MFC7140561.1"/>
    <property type="molecule type" value="Genomic_DNA"/>
</dbReference>
<reference evidence="4 5" key="1">
    <citation type="journal article" date="2019" name="Int. J. Syst. Evol. Microbiol.">
        <title>The Global Catalogue of Microorganisms (GCM) 10K type strain sequencing project: providing services to taxonomists for standard genome sequencing and annotation.</title>
        <authorList>
            <consortium name="The Broad Institute Genomics Platform"/>
            <consortium name="The Broad Institute Genome Sequencing Center for Infectious Disease"/>
            <person name="Wu L."/>
            <person name="Ma J."/>
        </authorList>
    </citation>
    <scope>NUCLEOTIDE SEQUENCE [LARGE SCALE GENOMIC DNA]</scope>
    <source>
        <strain evidence="4 5">XZYJT29</strain>
    </source>
</reference>
<evidence type="ECO:0000259" key="2">
    <source>
        <dbReference type="Pfam" id="PF20736"/>
    </source>
</evidence>
<dbReference type="InterPro" id="IPR012878">
    <property type="entry name" value="Beta-AFase-like_GH127_cat"/>
</dbReference>
<dbReference type="GO" id="GO:0016787">
    <property type="term" value="F:hydrolase activity"/>
    <property type="evidence" value="ECO:0007669"/>
    <property type="project" value="UniProtKB-KW"/>
</dbReference>
<dbReference type="RefSeq" id="WP_274326116.1">
    <property type="nucleotide sequence ID" value="NZ_CP118158.1"/>
</dbReference>
<feature type="domain" description="Non-reducing end beta-L-arabinofuranosidase-like GH127 catalytic" evidence="1">
    <location>
        <begin position="12"/>
        <end position="419"/>
    </location>
</feature>
<dbReference type="PANTHER" id="PTHR43465">
    <property type="entry name" value="DUF1680 DOMAIN PROTEIN (AFU_ORTHOLOGUE AFUA_1G08910)"/>
    <property type="match status" value="1"/>
</dbReference>
<dbReference type="SUPFAM" id="SSF48208">
    <property type="entry name" value="Six-hairpin glycosidases"/>
    <property type="match status" value="1"/>
</dbReference>
<accession>A0ABD5Y4G9</accession>
<organism evidence="4 5">
    <name type="scientific">Halosimplex aquaticum</name>
    <dbReference type="NCBI Taxonomy" id="3026162"/>
    <lineage>
        <taxon>Archaea</taxon>
        <taxon>Methanobacteriati</taxon>
        <taxon>Methanobacteriota</taxon>
        <taxon>Stenosarchaea group</taxon>
        <taxon>Halobacteria</taxon>
        <taxon>Halobacteriales</taxon>
        <taxon>Haloarculaceae</taxon>
        <taxon>Halosimplex</taxon>
    </lineage>
</organism>
<dbReference type="InterPro" id="IPR049049">
    <property type="entry name" value="Beta-AFase-like_GH127_C"/>
</dbReference>
<dbReference type="GeneID" id="78820857"/>
<sequence length="639" mass="71881">MTVPQYSVDVDEVEIDDEFWSPWIRRNRTETIEYQYEQLEESGSLENFRRVIDGKEGGFSGMWFQDSDAYKWIEAASYELAKADDPDLRERVDEVIDLVARAQRDDGYVNTYFQLVEPDKRWTNLNMLHELYCGGHLIEAAVAHYRATGDRTLLDVGIGFADHVDDVFGDEIDGVPGHEEIELALIKLYRVTGEERYLDRATYFVDRRGHDDRLAWEFEHLDEVAGHEYNDGDGAAEGAKVVFLDDDGEYDGRYAQDHAPVREQDTVEGHSVRAMYLFAAVTDLVEETGDEELWAAMERLWENMTKKRMYVTGGIGPAHEHEGFTEDYDLPNETAYAETCAAIGSIFWNQRLLDRTGEAKYADLIERTLYNGFLAGVGLDGKRFFYVNPLASSGDHHRKGWFTCACCPPNAARLFASLGQYLYSKRDGELYVDQFVGSRLDTTVDGVDVTVEQSSSLPWDPEATLEIDADGRVPVNVRIPEWATDATIEIDGDEVDVDGDGFVRLDREWDGETVAVTLDRETELVAAHPAVEDDAGRVAVERAPLVYAAEAVDNDRPLHQYAVPTGADAEATHDPSLLEGVTTLEMDATVPDLDGWEGSLYRSASETGSEAADLTLVPYYAWDNRDAGDMQVWHRSDLP</sequence>
<dbReference type="PANTHER" id="PTHR43465:SF2">
    <property type="entry name" value="DUF1680 DOMAIN PROTEIN (AFU_ORTHOLOGUE AFUA_1G08910)"/>
    <property type="match status" value="1"/>
</dbReference>
<dbReference type="Proteomes" id="UP001596432">
    <property type="component" value="Unassembled WGS sequence"/>
</dbReference>
<evidence type="ECO:0000259" key="3">
    <source>
        <dbReference type="Pfam" id="PF20737"/>
    </source>
</evidence>
<dbReference type="Pfam" id="PF20736">
    <property type="entry name" value="Glyco_hydro127M"/>
    <property type="match status" value="1"/>
</dbReference>
<proteinExistence type="predicted"/>
<name>A0ABD5Y4G9_9EURY</name>
<dbReference type="InterPro" id="IPR008928">
    <property type="entry name" value="6-hairpin_glycosidase_sf"/>
</dbReference>
<comment type="caution">
    <text evidence="4">The sequence shown here is derived from an EMBL/GenBank/DDBJ whole genome shotgun (WGS) entry which is preliminary data.</text>
</comment>
<keyword evidence="5" id="KW-1185">Reference proteome</keyword>
<dbReference type="InterPro" id="IPR049046">
    <property type="entry name" value="Beta-AFase-like_GH127_middle"/>
</dbReference>
<feature type="domain" description="Non-reducing end beta-L-arabinofuranosidase-like GH127 C-terminal" evidence="3">
    <location>
        <begin position="523"/>
        <end position="634"/>
    </location>
</feature>
<gene>
    <name evidence="4" type="ORF">ACFQMA_12085</name>
</gene>